<gene>
    <name evidence="2" type="ORF">AAFF_G00011570</name>
</gene>
<proteinExistence type="predicted"/>
<evidence type="ECO:0000313" key="3">
    <source>
        <dbReference type="Proteomes" id="UP001221898"/>
    </source>
</evidence>
<keyword evidence="3" id="KW-1185">Reference proteome</keyword>
<evidence type="ECO:0000313" key="2">
    <source>
        <dbReference type="EMBL" id="KAJ8358375.1"/>
    </source>
</evidence>
<feature type="compositionally biased region" description="Low complexity" evidence="1">
    <location>
        <begin position="78"/>
        <end position="87"/>
    </location>
</feature>
<reference evidence="2" key="1">
    <citation type="journal article" date="2023" name="Science">
        <title>Genome structures resolve the early diversification of teleost fishes.</title>
        <authorList>
            <person name="Parey E."/>
            <person name="Louis A."/>
            <person name="Montfort J."/>
            <person name="Bouchez O."/>
            <person name="Roques C."/>
            <person name="Iampietro C."/>
            <person name="Lluch J."/>
            <person name="Castinel A."/>
            <person name="Donnadieu C."/>
            <person name="Desvignes T."/>
            <person name="Floi Bucao C."/>
            <person name="Jouanno E."/>
            <person name="Wen M."/>
            <person name="Mejri S."/>
            <person name="Dirks R."/>
            <person name="Jansen H."/>
            <person name="Henkel C."/>
            <person name="Chen W.J."/>
            <person name="Zahm M."/>
            <person name="Cabau C."/>
            <person name="Klopp C."/>
            <person name="Thompson A.W."/>
            <person name="Robinson-Rechavi M."/>
            <person name="Braasch I."/>
            <person name="Lecointre G."/>
            <person name="Bobe J."/>
            <person name="Postlethwait J.H."/>
            <person name="Berthelot C."/>
            <person name="Roest Crollius H."/>
            <person name="Guiguen Y."/>
        </authorList>
    </citation>
    <scope>NUCLEOTIDE SEQUENCE</scope>
    <source>
        <strain evidence="2">NC1722</strain>
    </source>
</reference>
<feature type="region of interest" description="Disordered" evidence="1">
    <location>
        <begin position="20"/>
        <end position="41"/>
    </location>
</feature>
<comment type="caution">
    <text evidence="2">The sequence shown here is derived from an EMBL/GenBank/DDBJ whole genome shotgun (WGS) entry which is preliminary data.</text>
</comment>
<feature type="non-terminal residue" evidence="2">
    <location>
        <position position="1"/>
    </location>
</feature>
<name>A0AAD7VXZ8_9TELE</name>
<accession>A0AAD7VXZ8</accession>
<dbReference type="AlphaFoldDB" id="A0AAD7VXZ8"/>
<protein>
    <submittedName>
        <fullName evidence="2">Uncharacterized protein</fullName>
    </submittedName>
</protein>
<dbReference type="EMBL" id="JAINUG010001014">
    <property type="protein sequence ID" value="KAJ8358375.1"/>
    <property type="molecule type" value="Genomic_DNA"/>
</dbReference>
<feature type="compositionally biased region" description="Low complexity" evidence="1">
    <location>
        <begin position="24"/>
        <end position="41"/>
    </location>
</feature>
<sequence length="97" mass="9881">VCCAAGVDLSGGAVRGVLPGTITSSSDQLPQDPQQGDSELSEGLSSLVWICSNSQTNAQITVLNAQRPDHTLSPSPPTAQTSSASAACQVLRTQTTL</sequence>
<organism evidence="2 3">
    <name type="scientific">Aldrovandia affinis</name>
    <dbReference type="NCBI Taxonomy" id="143900"/>
    <lineage>
        <taxon>Eukaryota</taxon>
        <taxon>Metazoa</taxon>
        <taxon>Chordata</taxon>
        <taxon>Craniata</taxon>
        <taxon>Vertebrata</taxon>
        <taxon>Euteleostomi</taxon>
        <taxon>Actinopterygii</taxon>
        <taxon>Neopterygii</taxon>
        <taxon>Teleostei</taxon>
        <taxon>Notacanthiformes</taxon>
        <taxon>Halosauridae</taxon>
        <taxon>Aldrovandia</taxon>
    </lineage>
</organism>
<feature type="region of interest" description="Disordered" evidence="1">
    <location>
        <begin position="66"/>
        <end position="97"/>
    </location>
</feature>
<evidence type="ECO:0000256" key="1">
    <source>
        <dbReference type="SAM" id="MobiDB-lite"/>
    </source>
</evidence>
<dbReference type="Proteomes" id="UP001221898">
    <property type="component" value="Unassembled WGS sequence"/>
</dbReference>